<comment type="caution">
    <text evidence="1">The sequence shown here is derived from an EMBL/GenBank/DDBJ whole genome shotgun (WGS) entry which is preliminary data.</text>
</comment>
<dbReference type="Proteomes" id="UP000805193">
    <property type="component" value="Unassembled WGS sequence"/>
</dbReference>
<protein>
    <submittedName>
        <fullName evidence="1">Uncharacterized protein</fullName>
    </submittedName>
</protein>
<name>A0AC60PP54_IXOPE</name>
<proteinExistence type="predicted"/>
<keyword evidence="2" id="KW-1185">Reference proteome</keyword>
<gene>
    <name evidence="1" type="ORF">HPB47_001679</name>
</gene>
<sequence length="375" mass="42503">METAVSSLVLSMLTAVSPCRNVLVSGAYDRPYSRLTKPTGMRNNSQLFRQLFDEKSWTYTYLLADVDTKQALLIDPVLEQVDRDTKLLSELGLKLVYAVNTHVHADHITGSGKLKERIEGCQSVISAASQAKADKHLAPGEVFGVGSIKLEARATPGHTSGCMTYVWHEQRKAFTGDAVLIRGCGRTDFQQGNAELLYDTVHSQVFSLPGDYQLYPAHDYKGQTTTTVAEEIKFNPRLSKTKSEFVEIMKNLNLSYPKMIDKAVPANMIYAFQLLKHRVKTNYGRCRLKKINQLKMVQSSGPDNAMRQETEGEEETRASRDVRTKRPARSSRSFFSRERDLRSRLRLRRLRSRLRLRRLGPRGLPPPRDPERDLG</sequence>
<dbReference type="EMBL" id="JABSTQ010010221">
    <property type="protein sequence ID" value="KAG0422495.1"/>
    <property type="molecule type" value="Genomic_DNA"/>
</dbReference>
<evidence type="ECO:0000313" key="2">
    <source>
        <dbReference type="Proteomes" id="UP000805193"/>
    </source>
</evidence>
<reference evidence="1 2" key="1">
    <citation type="journal article" date="2020" name="Cell">
        <title>Large-Scale Comparative Analyses of Tick Genomes Elucidate Their Genetic Diversity and Vector Capacities.</title>
        <authorList>
            <consortium name="Tick Genome and Microbiome Consortium (TIGMIC)"/>
            <person name="Jia N."/>
            <person name="Wang J."/>
            <person name="Shi W."/>
            <person name="Du L."/>
            <person name="Sun Y."/>
            <person name="Zhan W."/>
            <person name="Jiang J.F."/>
            <person name="Wang Q."/>
            <person name="Zhang B."/>
            <person name="Ji P."/>
            <person name="Bell-Sakyi L."/>
            <person name="Cui X.M."/>
            <person name="Yuan T.T."/>
            <person name="Jiang B.G."/>
            <person name="Yang W.F."/>
            <person name="Lam T.T."/>
            <person name="Chang Q.C."/>
            <person name="Ding S.J."/>
            <person name="Wang X.J."/>
            <person name="Zhu J.G."/>
            <person name="Ruan X.D."/>
            <person name="Zhao L."/>
            <person name="Wei J.T."/>
            <person name="Ye R.Z."/>
            <person name="Que T.C."/>
            <person name="Du C.H."/>
            <person name="Zhou Y.H."/>
            <person name="Cheng J.X."/>
            <person name="Dai P.F."/>
            <person name="Guo W.B."/>
            <person name="Han X.H."/>
            <person name="Huang E.J."/>
            <person name="Li L.F."/>
            <person name="Wei W."/>
            <person name="Gao Y.C."/>
            <person name="Liu J.Z."/>
            <person name="Shao H.Z."/>
            <person name="Wang X."/>
            <person name="Wang C.C."/>
            <person name="Yang T.C."/>
            <person name="Huo Q.B."/>
            <person name="Li W."/>
            <person name="Chen H.Y."/>
            <person name="Chen S.E."/>
            <person name="Zhou L.G."/>
            <person name="Ni X.B."/>
            <person name="Tian J.H."/>
            <person name="Sheng Y."/>
            <person name="Liu T."/>
            <person name="Pan Y.S."/>
            <person name="Xia L.Y."/>
            <person name="Li J."/>
            <person name="Zhao F."/>
            <person name="Cao W.C."/>
        </authorList>
    </citation>
    <scope>NUCLEOTIDE SEQUENCE [LARGE SCALE GENOMIC DNA]</scope>
    <source>
        <strain evidence="1">Iper-2018</strain>
    </source>
</reference>
<organism evidence="1 2">
    <name type="scientific">Ixodes persulcatus</name>
    <name type="common">Taiga tick</name>
    <dbReference type="NCBI Taxonomy" id="34615"/>
    <lineage>
        <taxon>Eukaryota</taxon>
        <taxon>Metazoa</taxon>
        <taxon>Ecdysozoa</taxon>
        <taxon>Arthropoda</taxon>
        <taxon>Chelicerata</taxon>
        <taxon>Arachnida</taxon>
        <taxon>Acari</taxon>
        <taxon>Parasitiformes</taxon>
        <taxon>Ixodida</taxon>
        <taxon>Ixodoidea</taxon>
        <taxon>Ixodidae</taxon>
        <taxon>Ixodinae</taxon>
        <taxon>Ixodes</taxon>
    </lineage>
</organism>
<accession>A0AC60PP54</accession>
<evidence type="ECO:0000313" key="1">
    <source>
        <dbReference type="EMBL" id="KAG0422495.1"/>
    </source>
</evidence>